<keyword evidence="3" id="KW-1185">Reference proteome</keyword>
<dbReference type="EMBL" id="BAAALG010000008">
    <property type="protein sequence ID" value="GAA1102664.1"/>
    <property type="molecule type" value="Genomic_DNA"/>
</dbReference>
<protein>
    <submittedName>
        <fullName evidence="2">Uncharacterized protein</fullName>
    </submittedName>
</protein>
<dbReference type="RefSeq" id="WP_343994220.1">
    <property type="nucleotide sequence ID" value="NZ_BAAALG010000008.1"/>
</dbReference>
<sequence length="151" mass="15935">MSFWVPMKFTPDLPGGDGGGSEELRVNPQAVEEVATKTETLAADLIADAAFKKVPAHVDAVRLGDYGHASEVAQLHTLAHTIVSDVLVGVNNDLLDFAKQLKLCVSDAEDQDTMNATMLNAIAGVETTNQAEQAGQASRDENLPTEEGASS</sequence>
<feature type="region of interest" description="Disordered" evidence="1">
    <location>
        <begin position="128"/>
        <end position="151"/>
    </location>
</feature>
<gene>
    <name evidence="2" type="ORF">GCM10009668_21590</name>
</gene>
<organism evidence="2 3">
    <name type="scientific">Nocardioides dubius</name>
    <dbReference type="NCBI Taxonomy" id="317019"/>
    <lineage>
        <taxon>Bacteria</taxon>
        <taxon>Bacillati</taxon>
        <taxon>Actinomycetota</taxon>
        <taxon>Actinomycetes</taxon>
        <taxon>Propionibacteriales</taxon>
        <taxon>Nocardioidaceae</taxon>
        <taxon>Nocardioides</taxon>
    </lineage>
</organism>
<feature type="region of interest" description="Disordered" evidence="1">
    <location>
        <begin position="1"/>
        <end position="22"/>
    </location>
</feature>
<name>A0ABP4EC98_9ACTN</name>
<dbReference type="Proteomes" id="UP001501581">
    <property type="component" value="Unassembled WGS sequence"/>
</dbReference>
<comment type="caution">
    <text evidence="2">The sequence shown here is derived from an EMBL/GenBank/DDBJ whole genome shotgun (WGS) entry which is preliminary data.</text>
</comment>
<reference evidence="3" key="1">
    <citation type="journal article" date="2019" name="Int. J. Syst. Evol. Microbiol.">
        <title>The Global Catalogue of Microorganisms (GCM) 10K type strain sequencing project: providing services to taxonomists for standard genome sequencing and annotation.</title>
        <authorList>
            <consortium name="The Broad Institute Genomics Platform"/>
            <consortium name="The Broad Institute Genome Sequencing Center for Infectious Disease"/>
            <person name="Wu L."/>
            <person name="Ma J."/>
        </authorList>
    </citation>
    <scope>NUCLEOTIDE SEQUENCE [LARGE SCALE GENOMIC DNA]</scope>
    <source>
        <strain evidence="3">JCM 13008</strain>
    </source>
</reference>
<evidence type="ECO:0000313" key="2">
    <source>
        <dbReference type="EMBL" id="GAA1102664.1"/>
    </source>
</evidence>
<evidence type="ECO:0000256" key="1">
    <source>
        <dbReference type="SAM" id="MobiDB-lite"/>
    </source>
</evidence>
<evidence type="ECO:0000313" key="3">
    <source>
        <dbReference type="Proteomes" id="UP001501581"/>
    </source>
</evidence>
<proteinExistence type="predicted"/>
<accession>A0ABP4EC98</accession>